<feature type="compositionally biased region" description="Basic and acidic residues" evidence="1">
    <location>
        <begin position="1"/>
        <end position="19"/>
    </location>
</feature>
<evidence type="ECO:0000256" key="1">
    <source>
        <dbReference type="SAM" id="MobiDB-lite"/>
    </source>
</evidence>
<accession>A0A286RKC6</accession>
<keyword evidence="3" id="KW-1185">Reference proteome</keyword>
<sequence length="37" mass="4231">MVTENSRHPRELQYGRADDITEASLGRDTGLKRKDDV</sequence>
<dbReference type="KEGG" id="ttf:THTE_3815"/>
<reference evidence="2 3" key="1">
    <citation type="journal article" name="Front. Microbiol.">
        <title>Sugar Metabolism of the First Thermophilic Planctomycete Thermogutta terrifontis: Comparative Genomic and Transcriptomic Approaches.</title>
        <authorList>
            <person name="Elcheninov A.G."/>
            <person name="Menzel P."/>
            <person name="Gudbergsdottir S.R."/>
            <person name="Slesarev A.I."/>
            <person name="Kadnikov V.V."/>
            <person name="Krogh A."/>
            <person name="Bonch-Osmolovskaya E.A."/>
            <person name="Peng X."/>
            <person name="Kublanov I.V."/>
        </authorList>
    </citation>
    <scope>NUCLEOTIDE SEQUENCE [LARGE SCALE GENOMIC DNA]</scope>
    <source>
        <strain evidence="2 3">R1</strain>
    </source>
</reference>
<dbReference type="Proteomes" id="UP000215086">
    <property type="component" value="Chromosome"/>
</dbReference>
<gene>
    <name evidence="2" type="ORF">THTE_3815</name>
</gene>
<organism evidence="2 3">
    <name type="scientific">Thermogutta terrifontis</name>
    <dbReference type="NCBI Taxonomy" id="1331910"/>
    <lineage>
        <taxon>Bacteria</taxon>
        <taxon>Pseudomonadati</taxon>
        <taxon>Planctomycetota</taxon>
        <taxon>Planctomycetia</taxon>
        <taxon>Pirellulales</taxon>
        <taxon>Thermoguttaceae</taxon>
        <taxon>Thermogutta</taxon>
    </lineage>
</organism>
<proteinExistence type="predicted"/>
<name>A0A286RKC6_9BACT</name>
<evidence type="ECO:0000313" key="2">
    <source>
        <dbReference type="EMBL" id="ASV76416.1"/>
    </source>
</evidence>
<protein>
    <submittedName>
        <fullName evidence="2">Uncharacterized protein</fullName>
    </submittedName>
</protein>
<dbReference type="AlphaFoldDB" id="A0A286RKC6"/>
<feature type="region of interest" description="Disordered" evidence="1">
    <location>
        <begin position="1"/>
        <end position="37"/>
    </location>
</feature>
<evidence type="ECO:0000313" key="3">
    <source>
        <dbReference type="Proteomes" id="UP000215086"/>
    </source>
</evidence>
<dbReference type="EMBL" id="CP018477">
    <property type="protein sequence ID" value="ASV76416.1"/>
    <property type="molecule type" value="Genomic_DNA"/>
</dbReference>